<dbReference type="EMBL" id="MSLT01000012">
    <property type="protein sequence ID" value="OUD14096.1"/>
    <property type="molecule type" value="Genomic_DNA"/>
</dbReference>
<gene>
    <name evidence="1" type="ORF">TPSD3_07080</name>
</gene>
<dbReference type="SUPFAM" id="SSF48695">
    <property type="entry name" value="Multiheme cytochromes"/>
    <property type="match status" value="1"/>
</dbReference>
<organism evidence="1 2">
    <name type="scientific">Thioflexithrix psekupsensis</name>
    <dbReference type="NCBI Taxonomy" id="1570016"/>
    <lineage>
        <taxon>Bacteria</taxon>
        <taxon>Pseudomonadati</taxon>
        <taxon>Pseudomonadota</taxon>
        <taxon>Gammaproteobacteria</taxon>
        <taxon>Thiotrichales</taxon>
        <taxon>Thioflexithrix</taxon>
    </lineage>
</organism>
<dbReference type="InterPro" id="IPR036280">
    <property type="entry name" value="Multihaem_cyt_sf"/>
</dbReference>
<dbReference type="Gene3D" id="3.90.10.10">
    <property type="entry name" value="Cytochrome C3"/>
    <property type="match status" value="1"/>
</dbReference>
<name>A0A251X7X5_9GAMM</name>
<sequence length="146" mass="16156">MWSRLFTGRFMAVFILLIGGGLSIALSLNAQDQTPAVPKTEARFSPEGLPKAKMPVSETQACVESIPLIRSQHGQFLKHFRDETMYNGIRGQKHSLQGCIDCHVTPNAQGQTLSVHEDSQHFCRACHQYAAVTVDCFQCHTSLPAE</sequence>
<reference evidence="1 2" key="1">
    <citation type="submission" date="2016-12" db="EMBL/GenBank/DDBJ databases">
        <title>Thioflexothrix psekupsii D3 genome sequencing and assembly.</title>
        <authorList>
            <person name="Fomenkov A."/>
            <person name="Vincze T."/>
            <person name="Grabovich M."/>
            <person name="Anton B.P."/>
            <person name="Dubinina G."/>
            <person name="Orlova M."/>
            <person name="Belousova E."/>
            <person name="Roberts R.J."/>
        </authorList>
    </citation>
    <scope>NUCLEOTIDE SEQUENCE [LARGE SCALE GENOMIC DNA]</scope>
    <source>
        <strain evidence="1">D3</strain>
    </source>
</reference>
<dbReference type="RefSeq" id="WP_086487879.1">
    <property type="nucleotide sequence ID" value="NZ_MSLT01000012.1"/>
</dbReference>
<comment type="caution">
    <text evidence="1">The sequence shown here is derived from an EMBL/GenBank/DDBJ whole genome shotgun (WGS) entry which is preliminary data.</text>
</comment>
<proteinExistence type="predicted"/>
<protein>
    <submittedName>
        <fullName evidence="1">Uncharacterized protein</fullName>
    </submittedName>
</protein>
<evidence type="ECO:0000313" key="1">
    <source>
        <dbReference type="EMBL" id="OUD14096.1"/>
    </source>
</evidence>
<keyword evidence="2" id="KW-1185">Reference proteome</keyword>
<dbReference type="AlphaFoldDB" id="A0A251X7X5"/>
<dbReference type="Proteomes" id="UP000194798">
    <property type="component" value="Unassembled WGS sequence"/>
</dbReference>
<accession>A0A251X7X5</accession>
<evidence type="ECO:0000313" key="2">
    <source>
        <dbReference type="Proteomes" id="UP000194798"/>
    </source>
</evidence>